<evidence type="ECO:0000313" key="2">
    <source>
        <dbReference type="Proteomes" id="UP001283361"/>
    </source>
</evidence>
<keyword evidence="2" id="KW-1185">Reference proteome</keyword>
<reference evidence="1" key="1">
    <citation type="journal article" date="2023" name="G3 (Bethesda)">
        <title>A reference genome for the long-term kleptoplast-retaining sea slug Elysia crispata morphotype clarki.</title>
        <authorList>
            <person name="Eastman K.E."/>
            <person name="Pendleton A.L."/>
            <person name="Shaikh M.A."/>
            <person name="Suttiyut T."/>
            <person name="Ogas R."/>
            <person name="Tomko P."/>
            <person name="Gavelis G."/>
            <person name="Widhalm J.R."/>
            <person name="Wisecaver J.H."/>
        </authorList>
    </citation>
    <scope>NUCLEOTIDE SEQUENCE</scope>
    <source>
        <strain evidence="1">ECLA1</strain>
    </source>
</reference>
<evidence type="ECO:0000313" key="1">
    <source>
        <dbReference type="EMBL" id="KAK3745014.1"/>
    </source>
</evidence>
<sequence length="123" mass="13810">MEEQRFIPQNNLFMEKTGLLRAAAELRLPVHVVEEMLVVDDVIPGIVRCLMPILESGPGDQTSPRRRYFVFTRLPGLPDYRIPNSPLARTIVDDEAPHKGQLKFAVLSTISTASRDKCHGTVN</sequence>
<organism evidence="1 2">
    <name type="scientific">Elysia crispata</name>
    <name type="common">lettuce slug</name>
    <dbReference type="NCBI Taxonomy" id="231223"/>
    <lineage>
        <taxon>Eukaryota</taxon>
        <taxon>Metazoa</taxon>
        <taxon>Spiralia</taxon>
        <taxon>Lophotrochozoa</taxon>
        <taxon>Mollusca</taxon>
        <taxon>Gastropoda</taxon>
        <taxon>Heterobranchia</taxon>
        <taxon>Euthyneura</taxon>
        <taxon>Panpulmonata</taxon>
        <taxon>Sacoglossa</taxon>
        <taxon>Placobranchoidea</taxon>
        <taxon>Plakobranchidae</taxon>
        <taxon>Elysia</taxon>
    </lineage>
</organism>
<dbReference type="AlphaFoldDB" id="A0AAE0YHD1"/>
<comment type="caution">
    <text evidence="1">The sequence shown here is derived from an EMBL/GenBank/DDBJ whole genome shotgun (WGS) entry which is preliminary data.</text>
</comment>
<accession>A0AAE0YHD1</accession>
<dbReference type="Proteomes" id="UP001283361">
    <property type="component" value="Unassembled WGS sequence"/>
</dbReference>
<gene>
    <name evidence="1" type="ORF">RRG08_037630</name>
</gene>
<name>A0AAE0YHD1_9GAST</name>
<protein>
    <submittedName>
        <fullName evidence="1">Uncharacterized protein</fullName>
    </submittedName>
</protein>
<dbReference type="EMBL" id="JAWDGP010006239">
    <property type="protein sequence ID" value="KAK3745014.1"/>
    <property type="molecule type" value="Genomic_DNA"/>
</dbReference>
<proteinExistence type="predicted"/>